<evidence type="ECO:0000313" key="2">
    <source>
        <dbReference type="EMBL" id="GLS45340.1"/>
    </source>
</evidence>
<feature type="domain" description="HTH luxR-type" evidence="1">
    <location>
        <begin position="309"/>
        <end position="366"/>
    </location>
</feature>
<name>A0ABQ6D9T2_9HYPH</name>
<dbReference type="Pfam" id="PF00196">
    <property type="entry name" value="GerE"/>
    <property type="match status" value="1"/>
</dbReference>
<comment type="caution">
    <text evidence="2">The sequence shown here is derived from an EMBL/GenBank/DDBJ whole genome shotgun (WGS) entry which is preliminary data.</text>
</comment>
<evidence type="ECO:0000313" key="3">
    <source>
        <dbReference type="Proteomes" id="UP001156881"/>
    </source>
</evidence>
<dbReference type="InterPro" id="IPR036388">
    <property type="entry name" value="WH-like_DNA-bd_sf"/>
</dbReference>
<organism evidence="2 3">
    <name type="scientific">Methylobacterium brachythecii</name>
    <dbReference type="NCBI Taxonomy" id="1176177"/>
    <lineage>
        <taxon>Bacteria</taxon>
        <taxon>Pseudomonadati</taxon>
        <taxon>Pseudomonadota</taxon>
        <taxon>Alphaproteobacteria</taxon>
        <taxon>Hyphomicrobiales</taxon>
        <taxon>Methylobacteriaceae</taxon>
        <taxon>Methylobacterium</taxon>
    </lineage>
</organism>
<dbReference type="InterPro" id="IPR000792">
    <property type="entry name" value="Tscrpt_reg_LuxR_C"/>
</dbReference>
<sequence>MEHETALMSAVIAVLYDAAIDSAKWSTALKSVCDYVGGAQATMFWQGAAADNVGVLHLYNDDPVYTRLYLEKLAPLNPAFPAVLFQEVGAVHAFSDLVPEQELEETAFHREWIAPQGFTDSLAVLLERDATRMAFLSFPWRGGQIDAAARERLALLVPHIQRAVTIAQLFGRQNAEASLLTETLDQVGEPVFLLSSDRRIVYANASGREMIDRGVGIRLQDKRLRAAADEADHALADSLDAITRGAPVGAQGTSFALESTPNDRLLATLLPLKREARQRVGTADLATAALFVRRSRFADPTPLELVAKRYGLTASEIRVVEATLRVSGLDALAGTLGVSKATVKTHLNRIYRKCPVKNQSELIKLVAGLVQAL</sequence>
<keyword evidence="3" id="KW-1185">Reference proteome</keyword>
<accession>A0ABQ6D9T2</accession>
<dbReference type="InterPro" id="IPR016032">
    <property type="entry name" value="Sig_transdc_resp-reg_C-effctor"/>
</dbReference>
<dbReference type="Proteomes" id="UP001156881">
    <property type="component" value="Unassembled WGS sequence"/>
</dbReference>
<evidence type="ECO:0000259" key="1">
    <source>
        <dbReference type="SMART" id="SM00421"/>
    </source>
</evidence>
<dbReference type="SUPFAM" id="SSF46894">
    <property type="entry name" value="C-terminal effector domain of the bipartite response regulators"/>
    <property type="match status" value="1"/>
</dbReference>
<reference evidence="3" key="1">
    <citation type="journal article" date="2019" name="Int. J. Syst. Evol. Microbiol.">
        <title>The Global Catalogue of Microorganisms (GCM) 10K type strain sequencing project: providing services to taxonomists for standard genome sequencing and annotation.</title>
        <authorList>
            <consortium name="The Broad Institute Genomics Platform"/>
            <consortium name="The Broad Institute Genome Sequencing Center for Infectious Disease"/>
            <person name="Wu L."/>
            <person name="Ma J."/>
        </authorList>
    </citation>
    <scope>NUCLEOTIDE SEQUENCE [LARGE SCALE GENOMIC DNA]</scope>
    <source>
        <strain evidence="3">NBRC 107710</strain>
    </source>
</reference>
<dbReference type="SMART" id="SM00421">
    <property type="entry name" value="HTH_LUXR"/>
    <property type="match status" value="1"/>
</dbReference>
<dbReference type="EMBL" id="BSPG01000021">
    <property type="protein sequence ID" value="GLS45340.1"/>
    <property type="molecule type" value="Genomic_DNA"/>
</dbReference>
<dbReference type="Gene3D" id="1.10.10.10">
    <property type="entry name" value="Winged helix-like DNA-binding domain superfamily/Winged helix DNA-binding domain"/>
    <property type="match status" value="1"/>
</dbReference>
<protein>
    <submittedName>
        <fullName evidence="2">Transcriptional regulator</fullName>
    </submittedName>
</protein>
<proteinExistence type="predicted"/>
<gene>
    <name evidence="2" type="ORF">GCM10007884_33300</name>
</gene>